<evidence type="ECO:0000313" key="2">
    <source>
        <dbReference type="EMBL" id="OQV17741.1"/>
    </source>
</evidence>
<comment type="caution">
    <text evidence="2">The sequence shown here is derived from an EMBL/GenBank/DDBJ whole genome shotgun (WGS) entry which is preliminary data.</text>
</comment>
<proteinExistence type="predicted"/>
<dbReference type="EMBL" id="MTYJ01000057">
    <property type="protein sequence ID" value="OQV17741.1"/>
    <property type="molecule type" value="Genomic_DNA"/>
</dbReference>
<name>A0A1W0WRA8_HYPEX</name>
<gene>
    <name evidence="2" type="ORF">BV898_08198</name>
</gene>
<protein>
    <submittedName>
        <fullName evidence="2">Uncharacterized protein</fullName>
    </submittedName>
</protein>
<accession>A0A1W0WRA8</accession>
<keyword evidence="3" id="KW-1185">Reference proteome</keyword>
<organism evidence="2 3">
    <name type="scientific">Hypsibius exemplaris</name>
    <name type="common">Freshwater tardigrade</name>
    <dbReference type="NCBI Taxonomy" id="2072580"/>
    <lineage>
        <taxon>Eukaryota</taxon>
        <taxon>Metazoa</taxon>
        <taxon>Ecdysozoa</taxon>
        <taxon>Tardigrada</taxon>
        <taxon>Eutardigrada</taxon>
        <taxon>Parachela</taxon>
        <taxon>Hypsibioidea</taxon>
        <taxon>Hypsibiidae</taxon>
        <taxon>Hypsibius</taxon>
    </lineage>
</organism>
<evidence type="ECO:0000256" key="1">
    <source>
        <dbReference type="SAM" id="MobiDB-lite"/>
    </source>
</evidence>
<feature type="region of interest" description="Disordered" evidence="1">
    <location>
        <begin position="42"/>
        <end position="64"/>
    </location>
</feature>
<evidence type="ECO:0000313" key="3">
    <source>
        <dbReference type="Proteomes" id="UP000192578"/>
    </source>
</evidence>
<reference evidence="3" key="1">
    <citation type="submission" date="2017-01" db="EMBL/GenBank/DDBJ databases">
        <title>Comparative genomics of anhydrobiosis in the tardigrade Hypsibius dujardini.</title>
        <authorList>
            <person name="Yoshida Y."/>
            <person name="Koutsovoulos G."/>
            <person name="Laetsch D."/>
            <person name="Stevens L."/>
            <person name="Kumar S."/>
            <person name="Horikawa D."/>
            <person name="Ishino K."/>
            <person name="Komine S."/>
            <person name="Tomita M."/>
            <person name="Blaxter M."/>
            <person name="Arakawa K."/>
        </authorList>
    </citation>
    <scope>NUCLEOTIDE SEQUENCE [LARGE SCALE GENOMIC DNA]</scope>
    <source>
        <strain evidence="3">Z151</strain>
    </source>
</reference>
<dbReference type="AlphaFoldDB" id="A0A1W0WRA8"/>
<dbReference type="Proteomes" id="UP000192578">
    <property type="component" value="Unassembled WGS sequence"/>
</dbReference>
<sequence>MGYLAGKKTPEKNDFFITIHVCQGERTVTRVNVGPECPDFPTKVPVTPTTTPTTPTTTTPTTTTTKLPPSMLYNCGPTTTITYPYVENAKCQRPVEASSYPTQPTNQQGMLMFNNVAASNLPKVSFIITAGYPDLTGTGKAWGIERDRYTCV</sequence>